<dbReference type="PROSITE" id="PS51318">
    <property type="entry name" value="TAT"/>
    <property type="match status" value="1"/>
</dbReference>
<dbReference type="RefSeq" id="WP_006272021.1">
    <property type="nucleotide sequence ID" value="NZ_GL883077.1"/>
</dbReference>
<dbReference type="SUPFAM" id="SSF56300">
    <property type="entry name" value="Metallo-dependent phosphatases"/>
    <property type="match status" value="1"/>
</dbReference>
<dbReference type="InterPro" id="IPR038607">
    <property type="entry name" value="PhoD-like_sf"/>
</dbReference>
<dbReference type="Proteomes" id="UP000006512">
    <property type="component" value="Unassembled WGS sequence"/>
</dbReference>
<dbReference type="Gene3D" id="2.60.40.380">
    <property type="entry name" value="Purple acid phosphatase-like, N-terminal"/>
    <property type="match status" value="1"/>
</dbReference>
<reference evidence="5" key="1">
    <citation type="submission" date="2011-03" db="EMBL/GenBank/DDBJ databases">
        <title>Draft genome sequence of Brevundimonas diminuta.</title>
        <authorList>
            <person name="Brown P.J.B."/>
            <person name="Buechlein A."/>
            <person name="Hemmerich C."/>
            <person name="Brun Y.V."/>
        </authorList>
    </citation>
    <scope>NUCLEOTIDE SEQUENCE [LARGE SCALE GENOMIC DNA]</scope>
    <source>
        <strain evidence="5">C19</strain>
    </source>
</reference>
<dbReference type="Pfam" id="PF16655">
    <property type="entry name" value="PhoD_N"/>
    <property type="match status" value="1"/>
</dbReference>
<dbReference type="InterPro" id="IPR029052">
    <property type="entry name" value="Metallo-depent_PP-like"/>
</dbReference>
<dbReference type="PANTHER" id="PTHR43606">
    <property type="entry name" value="PHOSPHATASE, PUTATIVE (AFU_ORTHOLOGUE AFUA_6G08710)-RELATED"/>
    <property type="match status" value="1"/>
</dbReference>
<dbReference type="EC" id="3.1.3.1" evidence="4"/>
<dbReference type="InterPro" id="IPR018946">
    <property type="entry name" value="PhoD-like_MPP"/>
</dbReference>
<keyword evidence="1" id="KW-0732">Signal</keyword>
<keyword evidence="5" id="KW-1185">Reference proteome</keyword>
<evidence type="ECO:0000313" key="5">
    <source>
        <dbReference type="Proteomes" id="UP000006512"/>
    </source>
</evidence>
<feature type="domain" description="PhoD-like phosphatase metallophosphatase" evidence="2">
    <location>
        <begin position="134"/>
        <end position="528"/>
    </location>
</feature>
<dbReference type="InterPro" id="IPR032093">
    <property type="entry name" value="PhoD_N"/>
</dbReference>
<accession>F4QHV2</accession>
<dbReference type="InterPro" id="IPR052900">
    <property type="entry name" value="Phospholipid_Metab_Enz"/>
</dbReference>
<dbReference type="AlphaFoldDB" id="F4QHV2"/>
<evidence type="ECO:0000256" key="1">
    <source>
        <dbReference type="SAM" id="SignalP"/>
    </source>
</evidence>
<feature type="signal peptide" evidence="1">
    <location>
        <begin position="1"/>
        <end position="22"/>
    </location>
</feature>
<dbReference type="Pfam" id="PF09423">
    <property type="entry name" value="PhoD"/>
    <property type="match status" value="1"/>
</dbReference>
<evidence type="ECO:0000313" key="4">
    <source>
        <dbReference type="EMBL" id="EGF92839.1"/>
    </source>
</evidence>
<gene>
    <name evidence="4" type="ORF">ABI_12770</name>
</gene>
<dbReference type="CDD" id="cd07389">
    <property type="entry name" value="MPP_PhoD"/>
    <property type="match status" value="1"/>
</dbReference>
<evidence type="ECO:0000259" key="2">
    <source>
        <dbReference type="Pfam" id="PF09423"/>
    </source>
</evidence>
<dbReference type="InterPro" id="IPR006311">
    <property type="entry name" value="TAT_signal"/>
</dbReference>
<keyword evidence="4" id="KW-0378">Hydrolase</keyword>
<dbReference type="EMBL" id="GL883077">
    <property type="protein sequence ID" value="EGF92839.1"/>
    <property type="molecule type" value="Genomic_DNA"/>
</dbReference>
<dbReference type="PANTHER" id="PTHR43606:SF2">
    <property type="entry name" value="ALKALINE PHOSPHATASE FAMILY PROTEIN (AFU_ORTHOLOGUE AFUA_5G03860)"/>
    <property type="match status" value="1"/>
</dbReference>
<dbReference type="HOGENOM" id="CLU_015982_1_0_5"/>
<organism evidence="4 5">
    <name type="scientific">Asticcacaulis biprosthecium C19</name>
    <dbReference type="NCBI Taxonomy" id="715226"/>
    <lineage>
        <taxon>Bacteria</taxon>
        <taxon>Pseudomonadati</taxon>
        <taxon>Pseudomonadota</taxon>
        <taxon>Alphaproteobacteria</taxon>
        <taxon>Caulobacterales</taxon>
        <taxon>Caulobacteraceae</taxon>
        <taxon>Asticcacaulis</taxon>
    </lineage>
</organism>
<sequence>MAVNRRRALWGLGIIAASPALGASAVAPSPGGLRFEHGVASGDPLTDRVILWTRITGALEALTVTWQVARDDAFTDLAASGTFTTGPNRDYTVKVDAQGLEPGRDYVYRFIAGNVTSPTGRTRTLPRTTDKVVLAVASCSLHPNGYFNAYRAIADLDRVDAVVHLGDYIYEYGAGLTDYGMGNGRLLNRTPQPPHEIVSLSDYRTRHAQYKSDTDLQAAHARAPWICVYDDHEVMNDCWTAGAENHDPDQGEGDFTLRKAAALKAYGEWMPIREAAPGRLAESIYRSFRFGQMAELIMTETRLVGRTQQLDYEAELGATGGEVPDFDAMRAKINDPSRELLGADQRAWLGNTLTASVRDGVRWQLLGNQVVMTRTNGPDVVKALGADNLAAIRAVLPDRPRYILDAMVGLFSRPDPFPFNLDAWDGYPAERERLYGLIREAGARMVVVSGDSHAAWANQLHDASGVQVAVEMGVTSITSPTRWLDSWLPDLHLAQTLADDNAEIIASDDGHNGFVRLTLTDDSMTGEWMAVDTILSRDFKLSVRKAFTARAGDTGVGPLSEI</sequence>
<feature type="domain" description="Phospholipase D N-terminal" evidence="3">
    <location>
        <begin position="37"/>
        <end position="124"/>
    </location>
</feature>
<name>F4QHV2_9CAUL</name>
<protein>
    <submittedName>
        <fullName evidence="4">Alkaline phosphatase D</fullName>
        <ecNumber evidence="4">3.1.3.1</ecNumber>
    </submittedName>
</protein>
<proteinExistence type="predicted"/>
<dbReference type="STRING" id="715226.ABI_12770"/>
<dbReference type="GO" id="GO:0004035">
    <property type="term" value="F:alkaline phosphatase activity"/>
    <property type="evidence" value="ECO:0007669"/>
    <property type="project" value="UniProtKB-EC"/>
</dbReference>
<dbReference type="eggNOG" id="COG3540">
    <property type="taxonomic scope" value="Bacteria"/>
</dbReference>
<evidence type="ECO:0000259" key="3">
    <source>
        <dbReference type="Pfam" id="PF16655"/>
    </source>
</evidence>
<dbReference type="Gene3D" id="3.60.21.70">
    <property type="entry name" value="PhoD-like phosphatase"/>
    <property type="match status" value="1"/>
</dbReference>
<feature type="chain" id="PRO_5003316538" evidence="1">
    <location>
        <begin position="23"/>
        <end position="562"/>
    </location>
</feature>
<dbReference type="OrthoDB" id="327733at2"/>